<gene>
    <name evidence="2" type="ORF">Pla175_34900</name>
</gene>
<evidence type="ECO:0000313" key="3">
    <source>
        <dbReference type="Proteomes" id="UP000317429"/>
    </source>
</evidence>
<dbReference type="InterPro" id="IPR011047">
    <property type="entry name" value="Quinoprotein_ADH-like_sf"/>
</dbReference>
<feature type="domain" description="Pyrrolo-quinoline quinone repeat" evidence="1">
    <location>
        <begin position="316"/>
        <end position="429"/>
    </location>
</feature>
<dbReference type="InterPro" id="IPR002372">
    <property type="entry name" value="PQQ_rpt_dom"/>
</dbReference>
<dbReference type="AlphaFoldDB" id="A0A518DF52"/>
<reference evidence="2 3" key="1">
    <citation type="submission" date="2019-02" db="EMBL/GenBank/DDBJ databases">
        <title>Deep-cultivation of Planctomycetes and their phenomic and genomic characterization uncovers novel biology.</title>
        <authorList>
            <person name="Wiegand S."/>
            <person name="Jogler M."/>
            <person name="Boedeker C."/>
            <person name="Pinto D."/>
            <person name="Vollmers J."/>
            <person name="Rivas-Marin E."/>
            <person name="Kohn T."/>
            <person name="Peeters S.H."/>
            <person name="Heuer A."/>
            <person name="Rast P."/>
            <person name="Oberbeckmann S."/>
            <person name="Bunk B."/>
            <person name="Jeske O."/>
            <person name="Meyerdierks A."/>
            <person name="Storesund J.E."/>
            <person name="Kallscheuer N."/>
            <person name="Luecker S."/>
            <person name="Lage O.M."/>
            <person name="Pohl T."/>
            <person name="Merkel B.J."/>
            <person name="Hornburger P."/>
            <person name="Mueller R.-W."/>
            <person name="Bruemmer F."/>
            <person name="Labrenz M."/>
            <person name="Spormann A.M."/>
            <person name="Op den Camp H."/>
            <person name="Overmann J."/>
            <person name="Amann R."/>
            <person name="Jetten M.S.M."/>
            <person name="Mascher T."/>
            <person name="Medema M.H."/>
            <person name="Devos D.P."/>
            <person name="Kaster A.-K."/>
            <person name="Ovreas L."/>
            <person name="Rohde M."/>
            <person name="Galperin M.Y."/>
            <person name="Jogler C."/>
        </authorList>
    </citation>
    <scope>NUCLEOTIDE SEQUENCE [LARGE SCALE GENOMIC DNA]</scope>
    <source>
        <strain evidence="2 3">Pla175</strain>
    </source>
</reference>
<dbReference type="Gene3D" id="2.130.10.10">
    <property type="entry name" value="YVTN repeat-like/Quinoprotein amine dehydrogenase"/>
    <property type="match status" value="2"/>
</dbReference>
<proteinExistence type="predicted"/>
<organism evidence="2 3">
    <name type="scientific">Pirellulimonas nuda</name>
    <dbReference type="NCBI Taxonomy" id="2528009"/>
    <lineage>
        <taxon>Bacteria</taxon>
        <taxon>Pseudomonadati</taxon>
        <taxon>Planctomycetota</taxon>
        <taxon>Planctomycetia</taxon>
        <taxon>Pirellulales</taxon>
        <taxon>Lacipirellulaceae</taxon>
        <taxon>Pirellulimonas</taxon>
    </lineage>
</organism>
<dbReference type="SMART" id="SM00564">
    <property type="entry name" value="PQQ"/>
    <property type="match status" value="3"/>
</dbReference>
<evidence type="ECO:0000259" key="1">
    <source>
        <dbReference type="Pfam" id="PF13360"/>
    </source>
</evidence>
<protein>
    <submittedName>
        <fullName evidence="2">Outer membrane biogenesis protein BamB</fullName>
    </submittedName>
</protein>
<dbReference type="RefSeq" id="WP_145287898.1">
    <property type="nucleotide sequence ID" value="NZ_CP036291.1"/>
</dbReference>
<keyword evidence="3" id="KW-1185">Reference proteome</keyword>
<dbReference type="PANTHER" id="PTHR34512">
    <property type="entry name" value="CELL SURFACE PROTEIN"/>
    <property type="match status" value="1"/>
</dbReference>
<sequence length="432" mass="46925">MNRSALLLLAIVSTQLGADWPQFRGPDGQGVAQGPAPLRWSEDSQNIRWAVDVPGRGFSSPVVIGDQVWLTTALETAGSKEEAVRRGKGGVKNEMEIASKLSLRALCYDRASGELLHDVELFDTTEIDPIHLLNSYASPTPVAEPGRVYCWFGTYGVAAIDTSTGEVLWRKRLPLDHYVGPGSSPVLWKDRLILTCDGADQQYVAALDTATGEIAWKTDRPPIREQNPDQRKSYCTPLIVDVRGRPQAIIPGAQWLVAYDPASGEELWRLDHGRGFSIVPRPVLWNDLVMCGTGFGQTEVIGVRLDGHGDVSDTHIVWRSKRQAPTQPSPVVAAGKLFTVNDQGIGVCYADGKETPLWQKRLGGAYSASPLAVGSRVYFFNRDGLTTVLDADSQSSEPIAENQLPGPLMATPALVDGELLIRTGGKLYAIGE</sequence>
<dbReference type="PANTHER" id="PTHR34512:SF30">
    <property type="entry name" value="OUTER MEMBRANE PROTEIN ASSEMBLY FACTOR BAMB"/>
    <property type="match status" value="1"/>
</dbReference>
<dbReference type="Proteomes" id="UP000317429">
    <property type="component" value="Chromosome"/>
</dbReference>
<dbReference type="OrthoDB" id="244732at2"/>
<feature type="domain" description="Pyrrolo-quinoline quinone repeat" evidence="1">
    <location>
        <begin position="107"/>
        <end position="221"/>
    </location>
</feature>
<evidence type="ECO:0000313" key="2">
    <source>
        <dbReference type="EMBL" id="QDU90090.1"/>
    </source>
</evidence>
<dbReference type="SUPFAM" id="SSF50998">
    <property type="entry name" value="Quinoprotein alcohol dehydrogenase-like"/>
    <property type="match status" value="1"/>
</dbReference>
<dbReference type="InterPro" id="IPR015943">
    <property type="entry name" value="WD40/YVTN_repeat-like_dom_sf"/>
</dbReference>
<dbReference type="InterPro" id="IPR018391">
    <property type="entry name" value="PQQ_b-propeller_rpt"/>
</dbReference>
<dbReference type="EMBL" id="CP036291">
    <property type="protein sequence ID" value="QDU90090.1"/>
    <property type="molecule type" value="Genomic_DNA"/>
</dbReference>
<accession>A0A518DF52</accession>
<dbReference type="KEGG" id="pnd:Pla175_34900"/>
<dbReference type="Pfam" id="PF13360">
    <property type="entry name" value="PQQ_2"/>
    <property type="match status" value="2"/>
</dbReference>
<name>A0A518DF52_9BACT</name>